<evidence type="ECO:0000256" key="1">
    <source>
        <dbReference type="SAM" id="MobiDB-lite"/>
    </source>
</evidence>
<keyword evidence="2" id="KW-0812">Transmembrane</keyword>
<reference evidence="3 4" key="1">
    <citation type="submission" date="2017-09" db="EMBL/GenBank/DDBJ databases">
        <title>Depth-based differentiation of microbial function through sediment-hosted aquifers and enrichment of novel symbionts in the deep terrestrial subsurface.</title>
        <authorList>
            <person name="Probst A.J."/>
            <person name="Ladd B."/>
            <person name="Jarett J.K."/>
            <person name="Geller-Mcgrath D.E."/>
            <person name="Sieber C.M."/>
            <person name="Emerson J.B."/>
            <person name="Anantharaman K."/>
            <person name="Thomas B.C."/>
            <person name="Malmstrom R."/>
            <person name="Stieglmeier M."/>
            <person name="Klingl A."/>
            <person name="Woyke T."/>
            <person name="Ryan C.M."/>
            <person name="Banfield J.F."/>
        </authorList>
    </citation>
    <scope>NUCLEOTIDE SEQUENCE [LARGE SCALE GENOMIC DNA]</scope>
    <source>
        <strain evidence="3">CG11_big_fil_rev_8_21_14_0_20_43_7</strain>
    </source>
</reference>
<sequence length="218" mass="23707">MNTRFEETILSLLDTGAEHADILSQFQGVEKEDARTILRMIEGLEAVEGPRPSTQVLAKAIAKASVTQGNPIRSMIVEQRTNTFSAYIRSFITYCTMQKNIAIGAGGVLALALVIGTAGYFFSTTGQDIIIDDLAFNEETLEQDVADLDAFALDDMDVEADMATLADFSSTPFARSDDLDSIDTALNTAFEEFESDSSDIDSFQGGDDEVDQDLRTIS</sequence>
<feature type="transmembrane region" description="Helical" evidence="2">
    <location>
        <begin position="101"/>
        <end position="122"/>
    </location>
</feature>
<keyword evidence="2" id="KW-0472">Membrane</keyword>
<evidence type="ECO:0000256" key="2">
    <source>
        <dbReference type="SAM" id="Phobius"/>
    </source>
</evidence>
<dbReference type="EMBL" id="PCWM01000022">
    <property type="protein sequence ID" value="PIR03265.1"/>
    <property type="molecule type" value="Genomic_DNA"/>
</dbReference>
<accession>A0A2H0N590</accession>
<dbReference type="Proteomes" id="UP000229782">
    <property type="component" value="Unassembled WGS sequence"/>
</dbReference>
<organism evidence="3 4">
    <name type="scientific">Candidatus Magasanikbacteria bacterium CG11_big_fil_rev_8_21_14_0_20_43_7</name>
    <dbReference type="NCBI Taxonomy" id="1974654"/>
    <lineage>
        <taxon>Bacteria</taxon>
        <taxon>Candidatus Magasanikiibacteriota</taxon>
    </lineage>
</organism>
<protein>
    <submittedName>
        <fullName evidence="3">Uncharacterized protein</fullName>
    </submittedName>
</protein>
<keyword evidence="2" id="KW-1133">Transmembrane helix</keyword>
<proteinExistence type="predicted"/>
<comment type="caution">
    <text evidence="3">The sequence shown here is derived from an EMBL/GenBank/DDBJ whole genome shotgun (WGS) entry which is preliminary data.</text>
</comment>
<evidence type="ECO:0000313" key="4">
    <source>
        <dbReference type="Proteomes" id="UP000229782"/>
    </source>
</evidence>
<name>A0A2H0N590_9BACT</name>
<gene>
    <name evidence="3" type="ORF">COV60_01175</name>
</gene>
<dbReference type="AlphaFoldDB" id="A0A2H0N590"/>
<evidence type="ECO:0000313" key="3">
    <source>
        <dbReference type="EMBL" id="PIR03265.1"/>
    </source>
</evidence>
<feature type="region of interest" description="Disordered" evidence="1">
    <location>
        <begin position="194"/>
        <end position="218"/>
    </location>
</feature>